<proteinExistence type="predicted"/>
<sequence>MTESQSGEPSTFSKTTAAVRDAAHEIRNALDNGQPHGQWKVILRNAVREAPLPALAVAFVLGVLVARR</sequence>
<dbReference type="EMBL" id="VITK01000002">
    <property type="protein sequence ID" value="TWB03589.1"/>
    <property type="molecule type" value="Genomic_DNA"/>
</dbReference>
<dbReference type="Proteomes" id="UP000319949">
    <property type="component" value="Unassembled WGS sequence"/>
</dbReference>
<gene>
    <name evidence="1" type="ORF">FBZ96_10260</name>
</gene>
<protein>
    <recommendedName>
        <fullName evidence="3">DUF3618 domain-containing protein</fullName>
    </recommendedName>
</protein>
<keyword evidence="2" id="KW-1185">Reference proteome</keyword>
<name>A0A560E2I5_9BRAD</name>
<accession>A0A560E2I5</accession>
<evidence type="ECO:0000313" key="2">
    <source>
        <dbReference type="Proteomes" id="UP000319949"/>
    </source>
</evidence>
<evidence type="ECO:0008006" key="3">
    <source>
        <dbReference type="Google" id="ProtNLM"/>
    </source>
</evidence>
<evidence type="ECO:0000313" key="1">
    <source>
        <dbReference type="EMBL" id="TWB03589.1"/>
    </source>
</evidence>
<comment type="caution">
    <text evidence="1">The sequence shown here is derived from an EMBL/GenBank/DDBJ whole genome shotgun (WGS) entry which is preliminary data.</text>
</comment>
<organism evidence="1 2">
    <name type="scientific">Bradyrhizobium stylosanthis</name>
    <dbReference type="NCBI Taxonomy" id="1803665"/>
    <lineage>
        <taxon>Bacteria</taxon>
        <taxon>Pseudomonadati</taxon>
        <taxon>Pseudomonadota</taxon>
        <taxon>Alphaproteobacteria</taxon>
        <taxon>Hyphomicrobiales</taxon>
        <taxon>Nitrobacteraceae</taxon>
        <taxon>Bradyrhizobium</taxon>
    </lineage>
</organism>
<dbReference type="AlphaFoldDB" id="A0A560E2I5"/>
<reference evidence="1 2" key="1">
    <citation type="submission" date="2019-06" db="EMBL/GenBank/DDBJ databases">
        <title>Genomic Encyclopedia of Type Strains, Phase IV (KMG-V): Genome sequencing to study the core and pangenomes of soil and plant-associated prokaryotes.</title>
        <authorList>
            <person name="Whitman W."/>
        </authorList>
    </citation>
    <scope>NUCLEOTIDE SEQUENCE [LARGE SCALE GENOMIC DNA]</scope>
    <source>
        <strain evidence="1 2">BR 510</strain>
    </source>
</reference>